<dbReference type="GeneTree" id="ENSGT00940000171452"/>
<dbReference type="GO" id="GO:0015074">
    <property type="term" value="P:DNA integration"/>
    <property type="evidence" value="ECO:0007669"/>
    <property type="project" value="InterPro"/>
</dbReference>
<dbReference type="InterPro" id="IPR002492">
    <property type="entry name" value="Transposase_Tc1-like"/>
</dbReference>
<keyword evidence="5" id="KW-1185">Reference proteome</keyword>
<dbReference type="GeneID" id="109616826"/>
<dbReference type="Pfam" id="PF01498">
    <property type="entry name" value="HTH_Tnp_Tc3_2"/>
    <property type="match status" value="1"/>
</dbReference>
<dbReference type="AlphaFoldDB" id="C1BYG3"/>
<dbReference type="InterPro" id="IPR009057">
    <property type="entry name" value="Homeodomain-like_sf"/>
</dbReference>
<dbReference type="KEGG" id="els:109616826"/>
<evidence type="ECO:0000259" key="2">
    <source>
        <dbReference type="Pfam" id="PF01498"/>
    </source>
</evidence>
<dbReference type="OrthoDB" id="10045182at2759"/>
<proteinExistence type="evidence at transcript level"/>
<dbReference type="GO" id="GO:0003677">
    <property type="term" value="F:DNA binding"/>
    <property type="evidence" value="ECO:0007669"/>
    <property type="project" value="InterPro"/>
</dbReference>
<dbReference type="GO" id="GO:0006313">
    <property type="term" value="P:DNA transposition"/>
    <property type="evidence" value="ECO:0007669"/>
    <property type="project" value="InterPro"/>
</dbReference>
<sequence>MRQLTEFERGQIVGARSAGASVTKTAELFNVSRGTVSKIMTAYAKHGQIASAKKNSGRKSKLTDRDRRTLNRIVAQCPKSTALKFTTELNQKLRKPVSTKTVRRELHKAGIYGRADIDKPLLPEANAQRRITWCKEQKTWTPEQWTPSASPSPPSPPSCIGDSGLGIERVPV</sequence>
<dbReference type="Ensembl" id="ENSELUT00000023849.3">
    <property type="protein sequence ID" value="ENSELUP00000035804.1"/>
    <property type="gene ID" value="ENSELUG00000014918.3"/>
</dbReference>
<dbReference type="EMBL" id="BT079642">
    <property type="protein sequence ID" value="ACO14066.1"/>
    <property type="molecule type" value="mRNA"/>
</dbReference>
<dbReference type="Pfam" id="PF13384">
    <property type="entry name" value="HTH_23"/>
    <property type="match status" value="1"/>
</dbReference>
<organism evidence="3">
    <name type="scientific">Esox lucius</name>
    <name type="common">Northern pike</name>
    <dbReference type="NCBI Taxonomy" id="8010"/>
    <lineage>
        <taxon>Eukaryota</taxon>
        <taxon>Metazoa</taxon>
        <taxon>Chordata</taxon>
        <taxon>Craniata</taxon>
        <taxon>Vertebrata</taxon>
        <taxon>Euteleostomi</taxon>
        <taxon>Actinopterygii</taxon>
        <taxon>Neopterygii</taxon>
        <taxon>Teleostei</taxon>
        <taxon>Protacanthopterygii</taxon>
        <taxon>Esociformes</taxon>
        <taxon>Esocidae</taxon>
        <taxon>Esox</taxon>
    </lineage>
</organism>
<reference evidence="4 5" key="4">
    <citation type="submission" date="2020-02" db="EMBL/GenBank/DDBJ databases">
        <title>Esox lucius (northern pike) genome, fEsoLuc1, primary haplotype.</title>
        <authorList>
            <person name="Myers G."/>
            <person name="Karagic N."/>
            <person name="Meyer A."/>
            <person name="Pippel M."/>
            <person name="Reichard M."/>
            <person name="Winkler S."/>
            <person name="Tracey A."/>
            <person name="Sims Y."/>
            <person name="Howe K."/>
            <person name="Rhie A."/>
            <person name="Formenti G."/>
            <person name="Durbin R."/>
            <person name="Fedrigo O."/>
            <person name="Jarvis E.D."/>
        </authorList>
    </citation>
    <scope>NUCLEOTIDE SEQUENCE [LARGE SCALE GENOMIC DNA]</scope>
</reference>
<feature type="region of interest" description="Disordered" evidence="1">
    <location>
        <begin position="136"/>
        <end position="172"/>
    </location>
</feature>
<accession>C1BYG3</accession>
<dbReference type="InterPro" id="IPR036388">
    <property type="entry name" value="WH-like_DNA-bd_sf"/>
</dbReference>
<dbReference type="Ensembl" id="ENSELUT00000106151.1">
    <property type="protein sequence ID" value="ENSELUP00000081944.1"/>
    <property type="gene ID" value="ENSELUG00000014918.3"/>
</dbReference>
<evidence type="ECO:0000313" key="5">
    <source>
        <dbReference type="Proteomes" id="UP000265140"/>
    </source>
</evidence>
<evidence type="ECO:0000256" key="1">
    <source>
        <dbReference type="SAM" id="MobiDB-lite"/>
    </source>
</evidence>
<reference evidence="4" key="5">
    <citation type="submission" date="2025-05" db="UniProtKB">
        <authorList>
            <consortium name="Ensembl"/>
        </authorList>
    </citation>
    <scope>IDENTIFICATION</scope>
</reference>
<reference evidence="3" key="1">
    <citation type="journal article" date="2010" name="BMC Genomics">
        <title>Salmo salar and Esox lucius full-length cDNA sequences reveal changes in evolutionary pressures on a post-tetraploidization genome.</title>
        <authorList>
            <person name="Leong J.S."/>
            <person name="Jantzen S.G."/>
            <person name="von Schalburg K.R."/>
            <person name="Cooper G.A."/>
            <person name="Messmer A.M."/>
            <person name="Liao N.Y."/>
            <person name="Munro S."/>
            <person name="Moore R."/>
            <person name="Holt R.A."/>
            <person name="Jones S.J."/>
            <person name="Davidson W.S."/>
            <person name="Koop B.F."/>
        </authorList>
    </citation>
    <scope>NUCLEOTIDE SEQUENCE</scope>
    <source>
        <tissue evidence="3">Head kidney</tissue>
    </source>
</reference>
<reference evidence="3" key="2">
    <citation type="submission" date="2010-07" db="EMBL/GenBank/DDBJ databases">
        <title>Esox lucius ESTs and full-length cDNAs.</title>
        <authorList>
            <consortium name="cGRASP (B.F. Koop &amp; W.S. Davidson)"/>
            <person name="Leong J."/>
            <person name="Jantzen S."/>
            <person name="Cooper G."/>
            <person name="Davidson W.S."/>
            <person name="Koop B.F."/>
        </authorList>
    </citation>
    <scope>NUCLEOTIDE SEQUENCE</scope>
    <source>
        <tissue evidence="3">Head kidney</tissue>
    </source>
</reference>
<dbReference type="Bgee" id="ENSELUG00000014918">
    <property type="expression patterns" value="Expressed in muscle tissue and 14 other cell types or tissues"/>
</dbReference>
<feature type="domain" description="Transposase Tc1-like" evidence="2">
    <location>
        <begin position="67"/>
        <end position="136"/>
    </location>
</feature>
<dbReference type="Proteomes" id="UP000265140">
    <property type="component" value="Chromosome 17"/>
</dbReference>
<dbReference type="SUPFAM" id="SSF46689">
    <property type="entry name" value="Homeodomain-like"/>
    <property type="match status" value="1"/>
</dbReference>
<dbReference type="Gene3D" id="1.10.10.10">
    <property type="entry name" value="Winged helix-like DNA-binding domain superfamily/Winged helix DNA-binding domain"/>
    <property type="match status" value="1"/>
</dbReference>
<gene>
    <name evidence="3" type="primary">TCB1</name>
</gene>
<protein>
    <submittedName>
        <fullName evidence="3">Transposable element Tcb1 transposase</fullName>
    </submittedName>
</protein>
<dbReference type="OMA" id="ACKITSE"/>
<evidence type="ECO:0000313" key="4">
    <source>
        <dbReference type="Ensembl" id="ENSELUP00000035804.1"/>
    </source>
</evidence>
<name>C1BYG3_ESOLU</name>
<evidence type="ECO:0000313" key="3">
    <source>
        <dbReference type="EMBL" id="ACO14066.1"/>
    </source>
</evidence>
<reference evidence="5" key="3">
    <citation type="journal article" date="2014" name="PLoS ONE">
        <title>The genome and linkage map of the northern pike (Esox lucius): conserved synteny revealed between the salmonid sister group and the Neoteleostei.</title>
        <authorList>
            <person name="Rondeau E.B."/>
            <person name="Minkley D.R."/>
            <person name="Leong J.S."/>
            <person name="Messmer A.M."/>
            <person name="Jantzen J.R."/>
            <person name="von Schalburg K.R."/>
            <person name="Lemon C."/>
            <person name="Bird N.H."/>
            <person name="Koop B.F."/>
        </authorList>
    </citation>
    <scope>NUCLEOTIDE SEQUENCE</scope>
</reference>